<comment type="caution">
    <text evidence="4">The sequence shown here is derived from an EMBL/GenBank/DDBJ whole genome shotgun (WGS) entry which is preliminary data.</text>
</comment>
<keyword evidence="5" id="KW-1185">Reference proteome</keyword>
<dbReference type="Proteomes" id="UP000473531">
    <property type="component" value="Unassembled WGS sequence"/>
</dbReference>
<dbReference type="EMBL" id="WTYU01000001">
    <property type="protein sequence ID" value="MXP13299.1"/>
    <property type="molecule type" value="Genomic_DNA"/>
</dbReference>
<keyword evidence="2" id="KW-0472">Membrane</keyword>
<feature type="region of interest" description="Disordered" evidence="1">
    <location>
        <begin position="263"/>
        <end position="294"/>
    </location>
</feature>
<dbReference type="OrthoDB" id="9790252at2"/>
<name>A0A6L7GBF2_9SPHN</name>
<evidence type="ECO:0000259" key="3">
    <source>
        <dbReference type="Pfam" id="PF13464"/>
    </source>
</evidence>
<dbReference type="Pfam" id="PF13464">
    <property type="entry name" value="RodZ_C"/>
    <property type="match status" value="1"/>
</dbReference>
<reference evidence="4 5" key="1">
    <citation type="submission" date="2019-12" db="EMBL/GenBank/DDBJ databases">
        <title>Genomic-based taxomic classification of the family Erythrobacteraceae.</title>
        <authorList>
            <person name="Xu L."/>
        </authorList>
    </citation>
    <scope>NUCLEOTIDE SEQUENCE [LARGE SCALE GENOMIC DNA]</scope>
    <source>
        <strain evidence="4 5">KCTC 52259</strain>
    </source>
</reference>
<dbReference type="RefSeq" id="WP_160599409.1">
    <property type="nucleotide sequence ID" value="NZ_WTYU01000001.1"/>
</dbReference>
<protein>
    <submittedName>
        <fullName evidence="4">DUF4115 domain-containing protein</fullName>
    </submittedName>
</protein>
<dbReference type="Gene3D" id="1.10.260.40">
    <property type="entry name" value="lambda repressor-like DNA-binding domains"/>
    <property type="match status" value="1"/>
</dbReference>
<dbReference type="AlphaFoldDB" id="A0A6L7GBF2"/>
<keyword evidence="2" id="KW-1133">Transmembrane helix</keyword>
<dbReference type="SUPFAM" id="SSF47413">
    <property type="entry name" value="lambda repressor-like DNA-binding domains"/>
    <property type="match status" value="1"/>
</dbReference>
<evidence type="ECO:0000313" key="4">
    <source>
        <dbReference type="EMBL" id="MXP13299.1"/>
    </source>
</evidence>
<dbReference type="CDD" id="cd00093">
    <property type="entry name" value="HTH_XRE"/>
    <property type="match status" value="1"/>
</dbReference>
<dbReference type="InterPro" id="IPR050400">
    <property type="entry name" value="Bact_Cytoskel_RodZ"/>
</dbReference>
<dbReference type="Pfam" id="PF13413">
    <property type="entry name" value="HTH_25"/>
    <property type="match status" value="1"/>
</dbReference>
<feature type="compositionally biased region" description="Low complexity" evidence="1">
    <location>
        <begin position="271"/>
        <end position="294"/>
    </location>
</feature>
<feature type="transmembrane region" description="Helical" evidence="2">
    <location>
        <begin position="115"/>
        <end position="135"/>
    </location>
</feature>
<sequence length="294" mass="30758">MSDVEENFEDQLPLEGVGQTLRRAREKNRMSLEQLAAETRIPQRHLELIEAGDFAGLPARTYAIGFSRSYAKAVGLDDRLIADQVRAELAETGSSDRGRTVGFEPGDPARIPTRGLAWLSALAAILLLVGGFAYFRDYFMPGAGPGPLQEAPAVTPAAQAAGTALAEPINPAGPVVFTALEDGVWVRFYDAAGTRLMEKEMSKGESYTVPADVEGPRLWTGRPDALEITIGGKPVPKLAEEDQIMRDVAIGAQALLARQAPAAASGTVSSAPTGGPAPENAAPAGAVTPGAAAN</sequence>
<dbReference type="GO" id="GO:0003677">
    <property type="term" value="F:DNA binding"/>
    <property type="evidence" value="ECO:0007669"/>
    <property type="project" value="InterPro"/>
</dbReference>
<dbReference type="InterPro" id="IPR010982">
    <property type="entry name" value="Lambda_DNA-bd_dom_sf"/>
</dbReference>
<feature type="domain" description="Cytoskeleton protein RodZ-like C-terminal" evidence="3">
    <location>
        <begin position="182"/>
        <end position="240"/>
    </location>
</feature>
<evidence type="ECO:0000256" key="1">
    <source>
        <dbReference type="SAM" id="MobiDB-lite"/>
    </source>
</evidence>
<accession>A0A6L7GBF2</accession>
<dbReference type="PANTHER" id="PTHR34475">
    <property type="match status" value="1"/>
</dbReference>
<dbReference type="InterPro" id="IPR001387">
    <property type="entry name" value="Cro/C1-type_HTH"/>
</dbReference>
<gene>
    <name evidence="4" type="ORF">GRI44_00810</name>
</gene>
<evidence type="ECO:0000256" key="2">
    <source>
        <dbReference type="SAM" id="Phobius"/>
    </source>
</evidence>
<proteinExistence type="predicted"/>
<dbReference type="PANTHER" id="PTHR34475:SF1">
    <property type="entry name" value="CYTOSKELETON PROTEIN RODZ"/>
    <property type="match status" value="1"/>
</dbReference>
<keyword evidence="2" id="KW-0812">Transmembrane</keyword>
<evidence type="ECO:0000313" key="5">
    <source>
        <dbReference type="Proteomes" id="UP000473531"/>
    </source>
</evidence>
<organism evidence="4 5">
    <name type="scientific">Allopontixanthobacter confluentis</name>
    <dbReference type="NCBI Taxonomy" id="1849021"/>
    <lineage>
        <taxon>Bacteria</taxon>
        <taxon>Pseudomonadati</taxon>
        <taxon>Pseudomonadota</taxon>
        <taxon>Alphaproteobacteria</taxon>
        <taxon>Sphingomonadales</taxon>
        <taxon>Erythrobacteraceae</taxon>
        <taxon>Allopontixanthobacter</taxon>
    </lineage>
</organism>
<dbReference type="InterPro" id="IPR025194">
    <property type="entry name" value="RodZ-like_C"/>
</dbReference>